<dbReference type="Pfam" id="PF01344">
    <property type="entry name" value="Kelch_1"/>
    <property type="match status" value="1"/>
</dbReference>
<keyword evidence="1" id="KW-0880">Kelch repeat</keyword>
<dbReference type="SUPFAM" id="SSF117281">
    <property type="entry name" value="Kelch motif"/>
    <property type="match status" value="2"/>
</dbReference>
<gene>
    <name evidence="3" type="ORF">TSAR_015449</name>
</gene>
<proteinExistence type="predicted"/>
<dbReference type="AlphaFoldDB" id="A0A232FDB7"/>
<evidence type="ECO:0000313" key="3">
    <source>
        <dbReference type="EMBL" id="OXU28632.1"/>
    </source>
</evidence>
<dbReference type="Proteomes" id="UP000215335">
    <property type="component" value="Unassembled WGS sequence"/>
</dbReference>
<sequence length="237" mass="27804">FCGAVFFKGFLYTFGGYDIDNKIINSVERYCFEKKKWKFMSPMIEERCAPAVIVFDNHIYAIGGRGRGSDSEDVYLDTIEVYDIETNKWSMFEERMENKRSTCAAAVLNRNIYVCGGWYNEKALNFVEMFDTKLKRFDPLKFHYCNKQLITFKEAPWKTVKPMNKAREQFLVVEHHGKLWAIGGYSKSKKEQQDDFCDSSVEVYDSYKNSWAYVNTKCELKTNPLYVSGCLIKKKNY</sequence>
<evidence type="ECO:0000256" key="2">
    <source>
        <dbReference type="ARBA" id="ARBA00022737"/>
    </source>
</evidence>
<dbReference type="Pfam" id="PF24681">
    <property type="entry name" value="Kelch_KLHDC2_KLHL20_DRC7"/>
    <property type="match status" value="1"/>
</dbReference>
<evidence type="ECO:0000256" key="1">
    <source>
        <dbReference type="ARBA" id="ARBA00022441"/>
    </source>
</evidence>
<name>A0A232FDB7_9HYME</name>
<dbReference type="EMBL" id="NNAY01000405">
    <property type="protein sequence ID" value="OXU28632.1"/>
    <property type="molecule type" value="Genomic_DNA"/>
</dbReference>
<comment type="caution">
    <text evidence="3">The sequence shown here is derived from an EMBL/GenBank/DDBJ whole genome shotgun (WGS) entry which is preliminary data.</text>
</comment>
<dbReference type="PANTHER" id="PTHR46344:SF27">
    <property type="entry name" value="KELCH REPEAT SUPERFAMILY PROTEIN"/>
    <property type="match status" value="1"/>
</dbReference>
<dbReference type="Gene3D" id="2.120.10.80">
    <property type="entry name" value="Kelch-type beta propeller"/>
    <property type="match status" value="1"/>
</dbReference>
<accession>A0A232FDB7</accession>
<reference evidence="3 4" key="1">
    <citation type="journal article" date="2017" name="Curr. Biol.">
        <title>The Evolution of Venom by Co-option of Single-Copy Genes.</title>
        <authorList>
            <person name="Martinson E.O."/>
            <person name="Mrinalini"/>
            <person name="Kelkar Y.D."/>
            <person name="Chang C.H."/>
            <person name="Werren J.H."/>
        </authorList>
    </citation>
    <scope>NUCLEOTIDE SEQUENCE [LARGE SCALE GENOMIC DNA]</scope>
    <source>
        <strain evidence="3 4">Alberta</strain>
        <tissue evidence="3">Whole body</tissue>
    </source>
</reference>
<keyword evidence="4" id="KW-1185">Reference proteome</keyword>
<dbReference type="SMART" id="SM00612">
    <property type="entry name" value="Kelch"/>
    <property type="match status" value="3"/>
</dbReference>
<dbReference type="STRING" id="543379.A0A232FDB7"/>
<dbReference type="PANTHER" id="PTHR46344">
    <property type="entry name" value="OS02G0202900 PROTEIN"/>
    <property type="match status" value="1"/>
</dbReference>
<evidence type="ECO:0000313" key="4">
    <source>
        <dbReference type="Proteomes" id="UP000215335"/>
    </source>
</evidence>
<keyword evidence="2" id="KW-0677">Repeat</keyword>
<dbReference type="InterPro" id="IPR015915">
    <property type="entry name" value="Kelch-typ_b-propeller"/>
</dbReference>
<protein>
    <submittedName>
        <fullName evidence="3">Uncharacterized protein</fullName>
    </submittedName>
</protein>
<feature type="non-terminal residue" evidence="3">
    <location>
        <position position="1"/>
    </location>
</feature>
<organism evidence="3 4">
    <name type="scientific">Trichomalopsis sarcophagae</name>
    <dbReference type="NCBI Taxonomy" id="543379"/>
    <lineage>
        <taxon>Eukaryota</taxon>
        <taxon>Metazoa</taxon>
        <taxon>Ecdysozoa</taxon>
        <taxon>Arthropoda</taxon>
        <taxon>Hexapoda</taxon>
        <taxon>Insecta</taxon>
        <taxon>Pterygota</taxon>
        <taxon>Neoptera</taxon>
        <taxon>Endopterygota</taxon>
        <taxon>Hymenoptera</taxon>
        <taxon>Apocrita</taxon>
        <taxon>Proctotrupomorpha</taxon>
        <taxon>Chalcidoidea</taxon>
        <taxon>Pteromalidae</taxon>
        <taxon>Pteromalinae</taxon>
        <taxon>Trichomalopsis</taxon>
    </lineage>
</organism>
<dbReference type="InterPro" id="IPR006652">
    <property type="entry name" value="Kelch_1"/>
</dbReference>